<dbReference type="Proteomes" id="UP000054248">
    <property type="component" value="Unassembled WGS sequence"/>
</dbReference>
<name>A0A0C3QX02_9AGAM</name>
<reference evidence="1 2" key="1">
    <citation type="submission" date="2014-04" db="EMBL/GenBank/DDBJ databases">
        <authorList>
            <consortium name="DOE Joint Genome Institute"/>
            <person name="Kuo A."/>
            <person name="Girlanda M."/>
            <person name="Perotto S."/>
            <person name="Kohler A."/>
            <person name="Nagy L.G."/>
            <person name="Floudas D."/>
            <person name="Copeland A."/>
            <person name="Barry K.W."/>
            <person name="Cichocki N."/>
            <person name="Veneault-Fourrey C."/>
            <person name="LaButti K."/>
            <person name="Lindquist E.A."/>
            <person name="Lipzen A."/>
            <person name="Lundell T."/>
            <person name="Morin E."/>
            <person name="Murat C."/>
            <person name="Sun H."/>
            <person name="Tunlid A."/>
            <person name="Henrissat B."/>
            <person name="Grigoriev I.V."/>
            <person name="Hibbett D.S."/>
            <person name="Martin F."/>
            <person name="Nordberg H.P."/>
            <person name="Cantor M.N."/>
            <person name="Hua S.X."/>
        </authorList>
    </citation>
    <scope>NUCLEOTIDE SEQUENCE [LARGE SCALE GENOMIC DNA]</scope>
    <source>
        <strain evidence="1 2">MUT 4182</strain>
    </source>
</reference>
<dbReference type="AlphaFoldDB" id="A0A0C3QX02"/>
<evidence type="ECO:0000313" key="1">
    <source>
        <dbReference type="EMBL" id="KIO33504.1"/>
    </source>
</evidence>
<dbReference type="InterPro" id="IPR032675">
    <property type="entry name" value="LRR_dom_sf"/>
</dbReference>
<organism evidence="1 2">
    <name type="scientific">Tulasnella calospora MUT 4182</name>
    <dbReference type="NCBI Taxonomy" id="1051891"/>
    <lineage>
        <taxon>Eukaryota</taxon>
        <taxon>Fungi</taxon>
        <taxon>Dikarya</taxon>
        <taxon>Basidiomycota</taxon>
        <taxon>Agaricomycotina</taxon>
        <taxon>Agaricomycetes</taxon>
        <taxon>Cantharellales</taxon>
        <taxon>Tulasnellaceae</taxon>
        <taxon>Tulasnella</taxon>
    </lineage>
</organism>
<gene>
    <name evidence="1" type="ORF">M407DRAFT_17756</name>
</gene>
<dbReference type="EMBL" id="KN822948">
    <property type="protein sequence ID" value="KIO33504.1"/>
    <property type="molecule type" value="Genomic_DNA"/>
</dbReference>
<proteinExistence type="predicted"/>
<accession>A0A0C3QX02</accession>
<protein>
    <submittedName>
        <fullName evidence="1">Uncharacterized protein</fullName>
    </submittedName>
</protein>
<evidence type="ECO:0000313" key="2">
    <source>
        <dbReference type="Proteomes" id="UP000054248"/>
    </source>
</evidence>
<keyword evidence="2" id="KW-1185">Reference proteome</keyword>
<reference evidence="2" key="2">
    <citation type="submission" date="2015-01" db="EMBL/GenBank/DDBJ databases">
        <title>Evolutionary Origins and Diversification of the Mycorrhizal Mutualists.</title>
        <authorList>
            <consortium name="DOE Joint Genome Institute"/>
            <consortium name="Mycorrhizal Genomics Consortium"/>
            <person name="Kohler A."/>
            <person name="Kuo A."/>
            <person name="Nagy L.G."/>
            <person name="Floudas D."/>
            <person name="Copeland A."/>
            <person name="Barry K.W."/>
            <person name="Cichocki N."/>
            <person name="Veneault-Fourrey C."/>
            <person name="LaButti K."/>
            <person name="Lindquist E.A."/>
            <person name="Lipzen A."/>
            <person name="Lundell T."/>
            <person name="Morin E."/>
            <person name="Murat C."/>
            <person name="Riley R."/>
            <person name="Ohm R."/>
            <person name="Sun H."/>
            <person name="Tunlid A."/>
            <person name="Henrissat B."/>
            <person name="Grigoriev I.V."/>
            <person name="Hibbett D.S."/>
            <person name="Martin F."/>
        </authorList>
    </citation>
    <scope>NUCLEOTIDE SEQUENCE [LARGE SCALE GENOMIC DNA]</scope>
    <source>
        <strain evidence="2">MUT 4182</strain>
    </source>
</reference>
<dbReference type="HOGENOM" id="CLU_633394_0_0_1"/>
<dbReference type="Gene3D" id="3.80.10.10">
    <property type="entry name" value="Ribonuclease Inhibitor"/>
    <property type="match status" value="1"/>
</dbReference>
<sequence>MSELWGSRDMCSTLAMRNLEKLGALPSLEKFNYGLLLHRYAPLNAGSEAACKPRRVRVEGVGIKAFSPLYSEKVVSLQVTECWERGVSDWREALQSMPSLQKLELSDFKVGDPDPGENAGFGTTIPPVSLPHLQILSLARVPRAVLIGLLKALQAPIVISATIAFLEPDGLRDYNPTVPRLKPQPTDAVFAQLNTLNKLRFPSSDVTTKALKSLVASPGSPPTLPGLTHLTLDSESLDDKSDLSFPVIDALITTRWTMFHQQEADGETNGTQIQAVKSVVLRGWNESHIPTMDETIGVARLRGLVEHLHLETLQATSEDGEATDGEWASLSELSWVSGDQAVVDLGDNLQRVE</sequence>
<dbReference type="OrthoDB" id="10487445at2759"/>